<dbReference type="InParanoid" id="A7EHI0"/>
<evidence type="ECO:0000313" key="2">
    <source>
        <dbReference type="Proteomes" id="UP000001312"/>
    </source>
</evidence>
<dbReference type="EMBL" id="CH476625">
    <property type="protein sequence ID" value="EDO02296.1"/>
    <property type="molecule type" value="Genomic_DNA"/>
</dbReference>
<evidence type="ECO:0000313" key="1">
    <source>
        <dbReference type="EMBL" id="EDO02296.1"/>
    </source>
</evidence>
<dbReference type="KEGG" id="ssl:SS1G_04772"/>
<dbReference type="RefSeq" id="XP_001594964.1">
    <property type="nucleotide sequence ID" value="XM_001594914.1"/>
</dbReference>
<dbReference type="Proteomes" id="UP000001312">
    <property type="component" value="Unassembled WGS sequence"/>
</dbReference>
<organism evidence="1 2">
    <name type="scientific">Sclerotinia sclerotiorum (strain ATCC 18683 / 1980 / Ss-1)</name>
    <name type="common">White mold</name>
    <name type="synonym">Whetzelinia sclerotiorum</name>
    <dbReference type="NCBI Taxonomy" id="665079"/>
    <lineage>
        <taxon>Eukaryota</taxon>
        <taxon>Fungi</taxon>
        <taxon>Dikarya</taxon>
        <taxon>Ascomycota</taxon>
        <taxon>Pezizomycotina</taxon>
        <taxon>Leotiomycetes</taxon>
        <taxon>Helotiales</taxon>
        <taxon>Sclerotiniaceae</taxon>
        <taxon>Sclerotinia</taxon>
    </lineage>
</organism>
<name>A7EHI0_SCLS1</name>
<accession>A7EHI0</accession>
<protein>
    <submittedName>
        <fullName evidence="1">Uncharacterized protein</fullName>
    </submittedName>
</protein>
<proteinExistence type="predicted"/>
<reference evidence="2" key="1">
    <citation type="journal article" date="2011" name="PLoS Genet.">
        <title>Genomic analysis of the necrotrophic fungal pathogens Sclerotinia sclerotiorum and Botrytis cinerea.</title>
        <authorList>
            <person name="Amselem J."/>
            <person name="Cuomo C.A."/>
            <person name="van Kan J.A."/>
            <person name="Viaud M."/>
            <person name="Benito E.P."/>
            <person name="Couloux A."/>
            <person name="Coutinho P.M."/>
            <person name="de Vries R.P."/>
            <person name="Dyer P.S."/>
            <person name="Fillinger S."/>
            <person name="Fournier E."/>
            <person name="Gout L."/>
            <person name="Hahn M."/>
            <person name="Kohn L."/>
            <person name="Lapalu N."/>
            <person name="Plummer K.M."/>
            <person name="Pradier J.M."/>
            <person name="Quevillon E."/>
            <person name="Sharon A."/>
            <person name="Simon A."/>
            <person name="ten Have A."/>
            <person name="Tudzynski B."/>
            <person name="Tudzynski P."/>
            <person name="Wincker P."/>
            <person name="Andrew M."/>
            <person name="Anthouard V."/>
            <person name="Beever R.E."/>
            <person name="Beffa R."/>
            <person name="Benoit I."/>
            <person name="Bouzid O."/>
            <person name="Brault B."/>
            <person name="Chen Z."/>
            <person name="Choquer M."/>
            <person name="Collemare J."/>
            <person name="Cotton P."/>
            <person name="Danchin E.G."/>
            <person name="Da Silva C."/>
            <person name="Gautier A."/>
            <person name="Giraud C."/>
            <person name="Giraud T."/>
            <person name="Gonzalez C."/>
            <person name="Grossetete S."/>
            <person name="Guldener U."/>
            <person name="Henrissat B."/>
            <person name="Howlett B.J."/>
            <person name="Kodira C."/>
            <person name="Kretschmer M."/>
            <person name="Lappartient A."/>
            <person name="Leroch M."/>
            <person name="Levis C."/>
            <person name="Mauceli E."/>
            <person name="Neuveglise C."/>
            <person name="Oeser B."/>
            <person name="Pearson M."/>
            <person name="Poulain J."/>
            <person name="Poussereau N."/>
            <person name="Quesneville H."/>
            <person name="Rascle C."/>
            <person name="Schumacher J."/>
            <person name="Segurens B."/>
            <person name="Sexton A."/>
            <person name="Silva E."/>
            <person name="Sirven C."/>
            <person name="Soanes D.M."/>
            <person name="Talbot N.J."/>
            <person name="Templeton M."/>
            <person name="Yandava C."/>
            <person name="Yarden O."/>
            <person name="Zeng Q."/>
            <person name="Rollins J.A."/>
            <person name="Lebrun M.H."/>
            <person name="Dickman M."/>
        </authorList>
    </citation>
    <scope>NUCLEOTIDE SEQUENCE [LARGE SCALE GENOMIC DNA]</scope>
    <source>
        <strain evidence="2">ATCC 18683 / 1980 / Ss-1</strain>
    </source>
</reference>
<dbReference type="HOGENOM" id="CLU_2198576_0_0_1"/>
<keyword evidence="2" id="KW-1185">Reference proteome</keyword>
<sequence>MVSGFWIFCDINTVQQRISCPQDTLRKKRLKDQVYQPLTASYSRPCSSRLVHQNSQFEELYARDAAAIEASQGLVLRRSGQYIRIDYNIKVRKLKKLPGPNYTAAMAV</sequence>
<dbReference type="GeneID" id="5491025"/>
<gene>
    <name evidence="1" type="ORF">SS1G_04772</name>
</gene>
<dbReference type="AlphaFoldDB" id="A7EHI0"/>